<comment type="caution">
    <text evidence="9">The sequence shown here is derived from an EMBL/GenBank/DDBJ whole genome shotgun (WGS) entry which is preliminary data.</text>
</comment>
<feature type="signal peptide" evidence="6">
    <location>
        <begin position="1"/>
        <end position="21"/>
    </location>
</feature>
<feature type="domain" description="SusD-like N-terminal" evidence="8">
    <location>
        <begin position="77"/>
        <end position="235"/>
    </location>
</feature>
<keyword evidence="10" id="KW-1185">Reference proteome</keyword>
<dbReference type="EMBL" id="QLLL01000002">
    <property type="protein sequence ID" value="RAJ08253.1"/>
    <property type="molecule type" value="Genomic_DNA"/>
</dbReference>
<evidence type="ECO:0000256" key="6">
    <source>
        <dbReference type="SAM" id="SignalP"/>
    </source>
</evidence>
<dbReference type="InterPro" id="IPR012944">
    <property type="entry name" value="SusD_RagB_dom"/>
</dbReference>
<comment type="similarity">
    <text evidence="2">Belongs to the SusD family.</text>
</comment>
<evidence type="ECO:0000256" key="3">
    <source>
        <dbReference type="ARBA" id="ARBA00022729"/>
    </source>
</evidence>
<evidence type="ECO:0000313" key="9">
    <source>
        <dbReference type="EMBL" id="RAJ08253.1"/>
    </source>
</evidence>
<sequence length="499" mass="56938">MKKIILIVMCAISFSSCKKFLAEYSQTDLVPKTTEDYAGILVTDGYPGQRILQAYVGLLSDDVECFFTPKGRVLVGNAVRGSAAFQWQPDYVENIGEVEIKNNINSWQTYYQGILGTNVAIQYMDGAIGPDDNKFQYKGEAYALRAYYYFQLVNLYGLPYNDKLTSPAKNPGVPLVLTANLSDEFIPRASVQEVYTQIERDLDSAIYCLNKGKKYNNKTRLSHVAAHLLASRVYLYEDKWEQSIAHADEVIKYHPTLMNLNTWDGYPDPESKPVTGLKNVETIWAFGMNQEQLPSLLVEPYGISTDLYNSFADNDLRKFINIAENFGPLLDIFGVVYSDMKNTISGSTTSSTVSAHFSTCFRSAEAYLNRAEAYIQLFKKGQADADNKALQSLNTLRQNRIDKYSFQAWETAPADTLLKHCREERRRELFREEAHRWFDLRRYGMPSIRHIYRPTETITEVYELKERDPQYVIPIPQAVLTRNPLLTQNTLFAGPRVAL</sequence>
<dbReference type="GO" id="GO:0009279">
    <property type="term" value="C:cell outer membrane"/>
    <property type="evidence" value="ECO:0007669"/>
    <property type="project" value="UniProtKB-SubCell"/>
</dbReference>
<feature type="domain" description="RagB/SusD" evidence="7">
    <location>
        <begin position="345"/>
        <end position="490"/>
    </location>
</feature>
<protein>
    <submittedName>
        <fullName evidence="9">SusD-like starch-binding protein associating with outer membrane</fullName>
    </submittedName>
</protein>
<evidence type="ECO:0000259" key="8">
    <source>
        <dbReference type="Pfam" id="PF14322"/>
    </source>
</evidence>
<evidence type="ECO:0000256" key="2">
    <source>
        <dbReference type="ARBA" id="ARBA00006275"/>
    </source>
</evidence>
<dbReference type="InterPro" id="IPR011990">
    <property type="entry name" value="TPR-like_helical_dom_sf"/>
</dbReference>
<dbReference type="Pfam" id="PF14322">
    <property type="entry name" value="SusD-like_3"/>
    <property type="match status" value="1"/>
</dbReference>
<organism evidence="9 10">
    <name type="scientific">Chitinophaga skermanii</name>
    <dbReference type="NCBI Taxonomy" id="331697"/>
    <lineage>
        <taxon>Bacteria</taxon>
        <taxon>Pseudomonadati</taxon>
        <taxon>Bacteroidota</taxon>
        <taxon>Chitinophagia</taxon>
        <taxon>Chitinophagales</taxon>
        <taxon>Chitinophagaceae</taxon>
        <taxon>Chitinophaga</taxon>
    </lineage>
</organism>
<gene>
    <name evidence="9" type="ORF">LX64_00900</name>
</gene>
<accession>A0A327QXY8</accession>
<proteinExistence type="inferred from homology"/>
<reference evidence="9 10" key="1">
    <citation type="submission" date="2018-06" db="EMBL/GenBank/DDBJ databases">
        <title>Genomic Encyclopedia of Archaeal and Bacterial Type Strains, Phase II (KMG-II): from individual species to whole genera.</title>
        <authorList>
            <person name="Goeker M."/>
        </authorList>
    </citation>
    <scope>NUCLEOTIDE SEQUENCE [LARGE SCALE GENOMIC DNA]</scope>
    <source>
        <strain evidence="9 10">DSM 23857</strain>
    </source>
</reference>
<dbReference type="PROSITE" id="PS51257">
    <property type="entry name" value="PROKAR_LIPOPROTEIN"/>
    <property type="match status" value="1"/>
</dbReference>
<evidence type="ECO:0000256" key="1">
    <source>
        <dbReference type="ARBA" id="ARBA00004442"/>
    </source>
</evidence>
<evidence type="ECO:0000256" key="5">
    <source>
        <dbReference type="ARBA" id="ARBA00023237"/>
    </source>
</evidence>
<evidence type="ECO:0000256" key="4">
    <source>
        <dbReference type="ARBA" id="ARBA00023136"/>
    </source>
</evidence>
<dbReference type="Gene3D" id="1.25.40.390">
    <property type="match status" value="1"/>
</dbReference>
<evidence type="ECO:0000259" key="7">
    <source>
        <dbReference type="Pfam" id="PF07980"/>
    </source>
</evidence>
<dbReference type="AlphaFoldDB" id="A0A327QXY8"/>
<comment type="subcellular location">
    <subcellularLocation>
        <location evidence="1">Cell outer membrane</location>
    </subcellularLocation>
</comment>
<feature type="chain" id="PRO_5016411545" evidence="6">
    <location>
        <begin position="22"/>
        <end position="499"/>
    </location>
</feature>
<dbReference type="InterPro" id="IPR033985">
    <property type="entry name" value="SusD-like_N"/>
</dbReference>
<keyword evidence="3 6" id="KW-0732">Signal</keyword>
<keyword evidence="4" id="KW-0472">Membrane</keyword>
<dbReference type="OrthoDB" id="1094477at2"/>
<dbReference type="RefSeq" id="WP_111596419.1">
    <property type="nucleotide sequence ID" value="NZ_QLLL01000002.1"/>
</dbReference>
<dbReference type="SUPFAM" id="SSF48452">
    <property type="entry name" value="TPR-like"/>
    <property type="match status" value="1"/>
</dbReference>
<keyword evidence="5" id="KW-0998">Cell outer membrane</keyword>
<name>A0A327QXY8_9BACT</name>
<evidence type="ECO:0000313" key="10">
    <source>
        <dbReference type="Proteomes" id="UP000249547"/>
    </source>
</evidence>
<dbReference type="Pfam" id="PF07980">
    <property type="entry name" value="SusD_RagB"/>
    <property type="match status" value="1"/>
</dbReference>
<dbReference type="Proteomes" id="UP000249547">
    <property type="component" value="Unassembled WGS sequence"/>
</dbReference>